<evidence type="ECO:0000259" key="1">
    <source>
        <dbReference type="Pfam" id="PF13468"/>
    </source>
</evidence>
<dbReference type="PANTHER" id="PTHR40265:SF1">
    <property type="entry name" value="GLYOXALASE-LIKE DOMAIN-CONTAINING PROTEIN"/>
    <property type="match status" value="1"/>
</dbReference>
<proteinExistence type="predicted"/>
<name>A0A4S4L2G9_9AGAM</name>
<evidence type="ECO:0000313" key="2">
    <source>
        <dbReference type="EMBL" id="THH05307.1"/>
    </source>
</evidence>
<comment type="caution">
    <text evidence="2">The sequence shown here is derived from an EMBL/GenBank/DDBJ whole genome shotgun (WGS) entry which is preliminary data.</text>
</comment>
<protein>
    <recommendedName>
        <fullName evidence="1">Glyoxalase-like domain-containing protein</fullName>
    </recommendedName>
</protein>
<dbReference type="OrthoDB" id="408973at2759"/>
<accession>A0A4S4L2G9</accession>
<keyword evidence="3" id="KW-1185">Reference proteome</keyword>
<sequence>MSTKILDHIVHLTPPGSIAKTIESWEKLGFKVTPGGTHADGLTENALVILADTTYLELISFTHEPTYYTPGSSERAARDAHAWAGKVPGWIDFALLGFGTSNPAPKSYNLSSATPSTKTLEEQVFDLSDLINARAAREGSGAVYTPTRLTLSVTGGVSFRSSVEMSHNGNLENDPIIKVPVSRTSTTHPNTSRSVAYLRLHAPATVYPDITKQIMSVIGVPPTVASPTESSWELQAPKHPDAILDYSIPRHNIPAAPRLVLSSTEPHSDESIAETGRGVIEIAFWVEEGNEKEDKTPYGKIVWLAGK</sequence>
<dbReference type="Pfam" id="PF13468">
    <property type="entry name" value="Glyoxalase_3"/>
    <property type="match status" value="1"/>
</dbReference>
<reference evidence="2 3" key="1">
    <citation type="submission" date="2019-02" db="EMBL/GenBank/DDBJ databases">
        <title>Genome sequencing of the rare red list fungi Phellinidium pouzarii.</title>
        <authorList>
            <person name="Buettner E."/>
            <person name="Kellner H."/>
        </authorList>
    </citation>
    <scope>NUCLEOTIDE SEQUENCE [LARGE SCALE GENOMIC DNA]</scope>
    <source>
        <strain evidence="2 3">DSM 108285</strain>
    </source>
</reference>
<dbReference type="EMBL" id="SGPK01000271">
    <property type="protein sequence ID" value="THH05307.1"/>
    <property type="molecule type" value="Genomic_DNA"/>
</dbReference>
<gene>
    <name evidence="2" type="ORF">EW145_g4891</name>
</gene>
<dbReference type="Proteomes" id="UP000308199">
    <property type="component" value="Unassembled WGS sequence"/>
</dbReference>
<dbReference type="Gene3D" id="3.10.180.10">
    <property type="entry name" value="2,3-Dihydroxybiphenyl 1,2-Dioxygenase, domain 1"/>
    <property type="match status" value="1"/>
</dbReference>
<organism evidence="2 3">
    <name type="scientific">Phellinidium pouzarii</name>
    <dbReference type="NCBI Taxonomy" id="167371"/>
    <lineage>
        <taxon>Eukaryota</taxon>
        <taxon>Fungi</taxon>
        <taxon>Dikarya</taxon>
        <taxon>Basidiomycota</taxon>
        <taxon>Agaricomycotina</taxon>
        <taxon>Agaricomycetes</taxon>
        <taxon>Hymenochaetales</taxon>
        <taxon>Hymenochaetaceae</taxon>
        <taxon>Phellinidium</taxon>
    </lineage>
</organism>
<dbReference type="InterPro" id="IPR029068">
    <property type="entry name" value="Glyas_Bleomycin-R_OHBP_Dase"/>
</dbReference>
<dbReference type="AlphaFoldDB" id="A0A4S4L2G9"/>
<dbReference type="InterPro" id="IPR025870">
    <property type="entry name" value="Glyoxalase-like_dom"/>
</dbReference>
<feature type="domain" description="Glyoxalase-like" evidence="1">
    <location>
        <begin position="6"/>
        <end position="95"/>
    </location>
</feature>
<evidence type="ECO:0000313" key="3">
    <source>
        <dbReference type="Proteomes" id="UP000308199"/>
    </source>
</evidence>
<dbReference type="PANTHER" id="PTHR40265">
    <property type="entry name" value="BLL2707 PROTEIN"/>
    <property type="match status" value="1"/>
</dbReference>